<evidence type="ECO:0000313" key="5">
    <source>
        <dbReference type="Proteomes" id="UP000198418"/>
    </source>
</evidence>
<feature type="domain" description="Glycosyl transferase family 3 N-terminal" evidence="3">
    <location>
        <begin position="25"/>
        <end position="86"/>
    </location>
</feature>
<dbReference type="GO" id="GO:0004048">
    <property type="term" value="F:anthranilate phosphoribosyltransferase activity"/>
    <property type="evidence" value="ECO:0007669"/>
    <property type="project" value="InterPro"/>
</dbReference>
<gene>
    <name evidence="4" type="ORF">SAMN06265338_101817</name>
</gene>
<dbReference type="RefSeq" id="WP_088519243.1">
    <property type="nucleotide sequence ID" value="NZ_FYDG01000001.1"/>
</dbReference>
<dbReference type="Gene3D" id="1.20.970.10">
    <property type="entry name" value="Transferase, Pyrimidine Nucleoside Phosphorylase, Chain C"/>
    <property type="match status" value="1"/>
</dbReference>
<dbReference type="Gene3D" id="3.40.1030.10">
    <property type="entry name" value="Nucleoside phosphorylase/phosphoribosyltransferase catalytic domain"/>
    <property type="match status" value="1"/>
</dbReference>
<dbReference type="SUPFAM" id="SSF47648">
    <property type="entry name" value="Nucleoside phosphorylase/phosphoribosyltransferase N-terminal domain"/>
    <property type="match status" value="1"/>
</dbReference>
<accession>A0A212QMJ9</accession>
<dbReference type="GO" id="GO:0005829">
    <property type="term" value="C:cytosol"/>
    <property type="evidence" value="ECO:0007669"/>
    <property type="project" value="TreeGrafter"/>
</dbReference>
<keyword evidence="1 4" id="KW-0328">Glycosyltransferase</keyword>
<evidence type="ECO:0000256" key="2">
    <source>
        <dbReference type="ARBA" id="ARBA00022679"/>
    </source>
</evidence>
<protein>
    <submittedName>
        <fullName evidence="4">Anthranilate phosphoribosyltransferase</fullName>
    </submittedName>
</protein>
<dbReference type="GO" id="GO:0000162">
    <property type="term" value="P:L-tryptophan biosynthetic process"/>
    <property type="evidence" value="ECO:0007669"/>
    <property type="project" value="InterPro"/>
</dbReference>
<keyword evidence="5" id="KW-1185">Reference proteome</keyword>
<dbReference type="PANTHER" id="PTHR43285:SF4">
    <property type="entry name" value="TRANSFERASE"/>
    <property type="match status" value="1"/>
</dbReference>
<name>A0A212QMJ9_RHOAC</name>
<reference evidence="5" key="1">
    <citation type="submission" date="2017-06" db="EMBL/GenBank/DDBJ databases">
        <authorList>
            <person name="Varghese N."/>
            <person name="Submissions S."/>
        </authorList>
    </citation>
    <scope>NUCLEOTIDE SEQUENCE [LARGE SCALE GENOMIC DNA]</scope>
    <source>
        <strain evidence="5">DSM 137</strain>
    </source>
</reference>
<evidence type="ECO:0000313" key="4">
    <source>
        <dbReference type="EMBL" id="SNB60461.1"/>
    </source>
</evidence>
<dbReference type="NCBIfam" id="NF006564">
    <property type="entry name" value="PRK09071.1"/>
    <property type="match status" value="1"/>
</dbReference>
<dbReference type="SUPFAM" id="SSF52418">
    <property type="entry name" value="Nucleoside phosphorylase/phosphoribosyltransferase catalytic domain"/>
    <property type="match status" value="1"/>
</dbReference>
<keyword evidence="2 4" id="KW-0808">Transferase</keyword>
<dbReference type="InterPro" id="IPR005940">
    <property type="entry name" value="Anthranilate_Pribosyl_Tfrase"/>
</dbReference>
<dbReference type="AlphaFoldDB" id="A0A212QMJ9"/>
<organism evidence="4 5">
    <name type="scientific">Rhodoblastus acidophilus</name>
    <name type="common">Rhodopseudomonas acidophila</name>
    <dbReference type="NCBI Taxonomy" id="1074"/>
    <lineage>
        <taxon>Bacteria</taxon>
        <taxon>Pseudomonadati</taxon>
        <taxon>Pseudomonadota</taxon>
        <taxon>Alphaproteobacteria</taxon>
        <taxon>Hyphomicrobiales</taxon>
        <taxon>Rhodoblastaceae</taxon>
        <taxon>Rhodoblastus</taxon>
    </lineage>
</organism>
<dbReference type="InterPro" id="IPR035902">
    <property type="entry name" value="Nuc_phospho_transferase"/>
</dbReference>
<evidence type="ECO:0000256" key="1">
    <source>
        <dbReference type="ARBA" id="ARBA00022676"/>
    </source>
</evidence>
<proteinExistence type="predicted"/>
<dbReference type="EMBL" id="FYDG01000001">
    <property type="protein sequence ID" value="SNB60461.1"/>
    <property type="molecule type" value="Genomic_DNA"/>
</dbReference>
<dbReference type="Proteomes" id="UP000198418">
    <property type="component" value="Unassembled WGS sequence"/>
</dbReference>
<dbReference type="InterPro" id="IPR017459">
    <property type="entry name" value="Glycosyl_Trfase_fam3_N_dom"/>
</dbReference>
<dbReference type="PANTHER" id="PTHR43285">
    <property type="entry name" value="ANTHRANILATE PHOSPHORIBOSYLTRANSFERASE"/>
    <property type="match status" value="1"/>
</dbReference>
<evidence type="ECO:0000259" key="3">
    <source>
        <dbReference type="Pfam" id="PF02885"/>
    </source>
</evidence>
<dbReference type="OrthoDB" id="8455878at2"/>
<sequence>MSQATSQAPSPAFSPLAPHPFARFIAILGRGRNLSRPLTVEEAEQAMAMILAGDVLPEQLGAFLMLLRVKEESPEEIAGFVRAVRKTLPQGGPAADIDFSSYAGKKRQLPWFLLAALALAQSGRKVFMHGFDGHTAGRLYTGEVLRALGVTPARDLAEASAALSQKNFAYLDLAAISPPLARMMGFKPILGLRSPVHTIARMINPFAAPCLLQGIFHPNYMATHRGAAALLGERDMIVFRGEGGEIERRPGKPCETLGLREGVAFEERWEPLIEEPRQTPDEDMDLKRLVAVWRGETRDAYAEAAVAGTMALALKTCGAAADQAAAQALAEQFWSARDRDAWITR</sequence>
<dbReference type="Pfam" id="PF02885">
    <property type="entry name" value="Glycos_trans_3N"/>
    <property type="match status" value="1"/>
</dbReference>
<dbReference type="InterPro" id="IPR036320">
    <property type="entry name" value="Glycosyl_Trfase_fam3_N_dom_sf"/>
</dbReference>